<evidence type="ECO:0000313" key="1">
    <source>
        <dbReference type="EMBL" id="OGG60506.1"/>
    </source>
</evidence>
<dbReference type="EMBL" id="MFLD01000014">
    <property type="protein sequence ID" value="OGG60506.1"/>
    <property type="molecule type" value="Genomic_DNA"/>
</dbReference>
<evidence type="ECO:0008006" key="3">
    <source>
        <dbReference type="Google" id="ProtNLM"/>
    </source>
</evidence>
<gene>
    <name evidence="1" type="ORF">A3C86_01120</name>
</gene>
<protein>
    <recommendedName>
        <fullName evidence="3">HTH deoR-type domain-containing protein</fullName>
    </recommendedName>
</protein>
<dbReference type="Proteomes" id="UP000178042">
    <property type="component" value="Unassembled WGS sequence"/>
</dbReference>
<sequence length="271" mass="30363">MDDLRDIKKADSLSRLLDNHIVRTNPFGRNSSGEKSYSRAERLVAALHLITSHVEENEPIRKAIRATSIELLSNILSLRDGMRNLQSYQMHRVQATIRKLISFVRMLAVSGLTSIQNTDVIVEAIDELGNFLHLSQRTPLSESIVFSRDDLLSGTLSGERRTSPTIRDRRLPAEAQKDIGMSLSVGDRNTKDIVKDTNDQISRTSNMTTRRSEILAVLRSVADAGIRDVASSLPEYSEKMIQRELAYLVAGGQVKKTGLKRWSRYSIANSV</sequence>
<dbReference type="AlphaFoldDB" id="A0A1F6DGK8"/>
<reference evidence="1 2" key="1">
    <citation type="journal article" date="2016" name="Nat. Commun.">
        <title>Thousands of microbial genomes shed light on interconnected biogeochemical processes in an aquifer system.</title>
        <authorList>
            <person name="Anantharaman K."/>
            <person name="Brown C.T."/>
            <person name="Hug L.A."/>
            <person name="Sharon I."/>
            <person name="Castelle C.J."/>
            <person name="Probst A.J."/>
            <person name="Thomas B.C."/>
            <person name="Singh A."/>
            <person name="Wilkins M.J."/>
            <person name="Karaoz U."/>
            <person name="Brodie E.L."/>
            <person name="Williams K.H."/>
            <person name="Hubbard S.S."/>
            <person name="Banfield J.F."/>
        </authorList>
    </citation>
    <scope>NUCLEOTIDE SEQUENCE [LARGE SCALE GENOMIC DNA]</scope>
</reference>
<evidence type="ECO:0000313" key="2">
    <source>
        <dbReference type="Proteomes" id="UP000178042"/>
    </source>
</evidence>
<proteinExistence type="predicted"/>
<accession>A0A1F6DGK8</accession>
<organism evidence="1 2">
    <name type="scientific">Candidatus Kaiserbacteria bacterium RIFCSPHIGHO2_02_FULL_49_16</name>
    <dbReference type="NCBI Taxonomy" id="1798490"/>
    <lineage>
        <taxon>Bacteria</taxon>
        <taxon>Candidatus Kaiseribacteriota</taxon>
    </lineage>
</organism>
<comment type="caution">
    <text evidence="1">The sequence shown here is derived from an EMBL/GenBank/DDBJ whole genome shotgun (WGS) entry which is preliminary data.</text>
</comment>
<name>A0A1F6DGK8_9BACT</name>